<dbReference type="InterPro" id="IPR031035">
    <property type="entry name" value="PatC_TenC_TruC"/>
</dbReference>
<keyword evidence="1" id="KW-0732">Signal</keyword>
<evidence type="ECO:0000256" key="3">
    <source>
        <dbReference type="SAM" id="MobiDB-lite"/>
    </source>
</evidence>
<dbReference type="InterPro" id="IPR013320">
    <property type="entry name" value="ConA-like_dom_sf"/>
</dbReference>
<dbReference type="InterPro" id="IPR043543">
    <property type="entry name" value="PAPPA/PAPPA2"/>
</dbReference>
<accession>A0ABR8BNR1</accession>
<dbReference type="NCBIfam" id="TIGR04447">
    <property type="entry name" value="PatC_TenC_TruC"/>
    <property type="match status" value="1"/>
</dbReference>
<comment type="caution">
    <text evidence="5">The sequence shown here is derived from an EMBL/GenBank/DDBJ whole genome shotgun (WGS) entry which is preliminary data.</text>
</comment>
<feature type="domain" description="LamG-like jellyroll fold" evidence="4">
    <location>
        <begin position="23"/>
        <end position="162"/>
    </location>
</feature>
<feature type="region of interest" description="Disordered" evidence="3">
    <location>
        <begin position="235"/>
        <end position="255"/>
    </location>
</feature>
<evidence type="ECO:0000313" key="5">
    <source>
        <dbReference type="EMBL" id="MBD2255588.1"/>
    </source>
</evidence>
<dbReference type="PANTHER" id="PTHR46130">
    <property type="entry name" value="LAMGL DOMAIN-CONTAINING PROTEIN"/>
    <property type="match status" value="1"/>
</dbReference>
<dbReference type="SUPFAM" id="SSF49899">
    <property type="entry name" value="Concanavalin A-like lectins/glucanases"/>
    <property type="match status" value="1"/>
</dbReference>
<dbReference type="PANTHER" id="PTHR46130:SF3">
    <property type="entry name" value="CHROMOSOME UNDETERMINED SCAFFOLD_33, WHOLE GENOME SHOTGUN SEQUENCE"/>
    <property type="match status" value="1"/>
</dbReference>
<reference evidence="5 6" key="1">
    <citation type="journal article" date="2020" name="ISME J.">
        <title>Comparative genomics reveals insights into cyanobacterial evolution and habitat adaptation.</title>
        <authorList>
            <person name="Chen M.Y."/>
            <person name="Teng W.K."/>
            <person name="Zhao L."/>
            <person name="Hu C.X."/>
            <person name="Zhou Y.K."/>
            <person name="Han B.P."/>
            <person name="Song L.R."/>
            <person name="Shu W.S."/>
        </authorList>
    </citation>
    <scope>NUCLEOTIDE SEQUENCE [LARGE SCALE GENOMIC DNA]</scope>
    <source>
        <strain evidence="5 6">FACHB-3921</strain>
    </source>
</reference>
<dbReference type="RefSeq" id="WP_338421244.1">
    <property type="nucleotide sequence ID" value="NZ_JACJQL010000107.1"/>
</dbReference>
<evidence type="ECO:0000256" key="2">
    <source>
        <dbReference type="ARBA" id="ARBA00023157"/>
    </source>
</evidence>
<dbReference type="Gene3D" id="2.60.120.200">
    <property type="match status" value="1"/>
</dbReference>
<dbReference type="InterPro" id="IPR006558">
    <property type="entry name" value="LamG-like"/>
</dbReference>
<evidence type="ECO:0000313" key="6">
    <source>
        <dbReference type="Proteomes" id="UP000621307"/>
    </source>
</evidence>
<feature type="compositionally biased region" description="Polar residues" evidence="3">
    <location>
        <begin position="239"/>
        <end position="253"/>
    </location>
</feature>
<dbReference type="SMART" id="SM00560">
    <property type="entry name" value="LamGL"/>
    <property type="match status" value="1"/>
</dbReference>
<evidence type="ECO:0000259" key="4">
    <source>
        <dbReference type="SMART" id="SM00560"/>
    </source>
</evidence>
<dbReference type="EMBL" id="JACJQL010000107">
    <property type="protein sequence ID" value="MBD2255588.1"/>
    <property type="molecule type" value="Genomic_DNA"/>
</dbReference>
<keyword evidence="2" id="KW-1015">Disulfide bond</keyword>
<dbReference type="Proteomes" id="UP000621307">
    <property type="component" value="Unassembled WGS sequence"/>
</dbReference>
<proteinExistence type="predicted"/>
<protein>
    <submittedName>
        <fullName evidence="5">Cyanobactin biosynthesis PatC/TenC/TruC family protein</fullName>
    </submittedName>
</protein>
<evidence type="ECO:0000256" key="1">
    <source>
        <dbReference type="ARBA" id="ARBA00022729"/>
    </source>
</evidence>
<organism evidence="5 6">
    <name type="scientific">Nostoc parmelioides FACHB-3921</name>
    <dbReference type="NCBI Taxonomy" id="2692909"/>
    <lineage>
        <taxon>Bacteria</taxon>
        <taxon>Bacillati</taxon>
        <taxon>Cyanobacteriota</taxon>
        <taxon>Cyanophyceae</taxon>
        <taxon>Nostocales</taxon>
        <taxon>Nostocaceae</taxon>
        <taxon>Nostoc</taxon>
    </lineage>
</organism>
<name>A0ABR8BNR1_9NOSO</name>
<sequence>MLTFDGQDDYINLGKRQEFKIQQKITLEAWIYCQKQRRRTGIISNVFDTTATESGYGLLLDGKSGVFFALKTVSKKIQYFGNKINSLRLNQWHHIAATYDGQKIKFYIDAVEIAGKSFSDAEINYEPENDLLIGTYKDNNETYPFCGKIAEVRLWQVARTQSEIQDNMHRSLVGDELGLVGYWPLNEGHSNIAYDKSNNANNGTIYGANWVQLEVPIIHSQAQNQLGVVNNMSKEKKTTANSNPAEPKTSQNAAKAEEVKNHLLATGLEDYGFWWQQMAKDKAQQSETDKPFRRGRIWA</sequence>
<dbReference type="Pfam" id="PF13385">
    <property type="entry name" value="Laminin_G_3"/>
    <property type="match status" value="1"/>
</dbReference>
<keyword evidence="6" id="KW-1185">Reference proteome</keyword>
<gene>
    <name evidence="5" type="ORF">H6G14_30785</name>
</gene>